<keyword evidence="5 7" id="KW-0472">Membrane</keyword>
<gene>
    <name evidence="10" type="ORF">K8V65_04930</name>
</gene>
<feature type="transmembrane region" description="Helical" evidence="7">
    <location>
        <begin position="290"/>
        <end position="305"/>
    </location>
</feature>
<dbReference type="InterPro" id="IPR000424">
    <property type="entry name" value="Primosome_PriB/ssb"/>
</dbReference>
<evidence type="ECO:0000259" key="8">
    <source>
        <dbReference type="Pfam" id="PF03772"/>
    </source>
</evidence>
<feature type="transmembrane region" description="Helical" evidence="7">
    <location>
        <begin position="6"/>
        <end position="25"/>
    </location>
</feature>
<dbReference type="GO" id="GO:0005886">
    <property type="term" value="C:plasma membrane"/>
    <property type="evidence" value="ECO:0007669"/>
    <property type="project" value="UniProtKB-SubCell"/>
</dbReference>
<protein>
    <submittedName>
        <fullName evidence="10">ComEC/Rec2 family competence protein</fullName>
    </submittedName>
</protein>
<feature type="transmembrane region" description="Helical" evidence="7">
    <location>
        <begin position="387"/>
        <end position="408"/>
    </location>
</feature>
<dbReference type="EMBL" id="DYVR01000133">
    <property type="protein sequence ID" value="HJF84985.1"/>
    <property type="molecule type" value="Genomic_DNA"/>
</dbReference>
<reference evidence="10" key="1">
    <citation type="journal article" date="2021" name="PeerJ">
        <title>Extensive microbial diversity within the chicken gut microbiome revealed by metagenomics and culture.</title>
        <authorList>
            <person name="Gilroy R."/>
            <person name="Ravi A."/>
            <person name="Getino M."/>
            <person name="Pursley I."/>
            <person name="Horton D.L."/>
            <person name="Alikhan N.F."/>
            <person name="Baker D."/>
            <person name="Gharbi K."/>
            <person name="Hall N."/>
            <person name="Watson M."/>
            <person name="Adriaenssens E.M."/>
            <person name="Foster-Nyarko E."/>
            <person name="Jarju S."/>
            <person name="Secka A."/>
            <person name="Antonio M."/>
            <person name="Oren A."/>
            <person name="Chaudhuri R.R."/>
            <person name="La Ragione R."/>
            <person name="Hildebrand F."/>
            <person name="Pallen M.J."/>
        </authorList>
    </citation>
    <scope>NUCLEOTIDE SEQUENCE</scope>
    <source>
        <strain evidence="10">7318</strain>
    </source>
</reference>
<feature type="transmembrane region" description="Helical" evidence="7">
    <location>
        <begin position="59"/>
        <end position="83"/>
    </location>
</feature>
<evidence type="ECO:0000256" key="4">
    <source>
        <dbReference type="ARBA" id="ARBA00022989"/>
    </source>
</evidence>
<organism evidence="10 11">
    <name type="scientific">Megamonas hypermegale</name>
    <dbReference type="NCBI Taxonomy" id="158847"/>
    <lineage>
        <taxon>Bacteria</taxon>
        <taxon>Bacillati</taxon>
        <taxon>Bacillota</taxon>
        <taxon>Negativicutes</taxon>
        <taxon>Selenomonadales</taxon>
        <taxon>Selenomonadaceae</taxon>
        <taxon>Megamonas</taxon>
    </lineage>
</organism>
<feature type="domain" description="DUF4131" evidence="9">
    <location>
        <begin position="33"/>
        <end position="193"/>
    </location>
</feature>
<evidence type="ECO:0000256" key="2">
    <source>
        <dbReference type="ARBA" id="ARBA00022475"/>
    </source>
</evidence>
<dbReference type="Pfam" id="PF13567">
    <property type="entry name" value="DUF4131"/>
    <property type="match status" value="1"/>
</dbReference>
<sequence>MNIQYGQYPLLFLNSLIFCYSLGIYGAEKYTLPHKCLFLLLIVNFCLAVYLMLKKHHLTFVPVVFIFLLLGQLAGSAAFSVSADKISRWENKSLTVEGTVCEEPSVRQDNSGIYHLSYIIDTQKIIQKNQTQSTRGKIYFYKKQKNLSSLAKIGDTVSVSGTLRQIHGYHNPGQINRELRARQMGIYGFISAGKADINIINPAAGFNLNQFSADLRHKILNTLLSVMPSDDAYMIFAMLFGGYSNIPTELLEAFSLTGIIHILSVSGSHISLIAGFLLSLGRLFRLPRSLNLLLLIIIISFYAFLCGCTAPVIRAAVMGILTAAALTLQKSHEAAHLLSITALIMLLISPLLLFDISFQLSFASTAGLVYLMSFFRQKLHFLPRFIADNIALTASAQVMTLPLIAWYFNSLSPSSLIANLIAVPLLEFIIILSLGGCLILFLPFIAKILFISSSLILGLANMFTLHIAALPFASVYIPTLPFICVAVYYLILFIIFNRKAGTFCWKIIRRYRFGVATLSLIGLLFSAYLIFKPHDLQIHFIDVGQGDCILVITPQHKAVMIDTGG</sequence>
<evidence type="ECO:0000256" key="7">
    <source>
        <dbReference type="SAM" id="Phobius"/>
    </source>
</evidence>
<feature type="domain" description="ComEC/Rec2-related protein" evidence="8">
    <location>
        <begin position="238"/>
        <end position="497"/>
    </location>
</feature>
<accession>A0A921HPF9</accession>
<feature type="transmembrane region" description="Helical" evidence="7">
    <location>
        <begin position="253"/>
        <end position="278"/>
    </location>
</feature>
<feature type="transmembrane region" description="Helical" evidence="7">
    <location>
        <begin position="37"/>
        <end position="53"/>
    </location>
</feature>
<feature type="transmembrane region" description="Helical" evidence="7">
    <location>
        <begin position="475"/>
        <end position="496"/>
    </location>
</feature>
<dbReference type="PROSITE" id="PS50935">
    <property type="entry name" value="SSB"/>
    <property type="match status" value="1"/>
</dbReference>
<dbReference type="Proteomes" id="UP000780768">
    <property type="component" value="Unassembled WGS sequence"/>
</dbReference>
<feature type="transmembrane region" description="Helical" evidence="7">
    <location>
        <begin position="420"/>
        <end position="441"/>
    </location>
</feature>
<proteinExistence type="predicted"/>
<dbReference type="InterPro" id="IPR025405">
    <property type="entry name" value="DUF4131"/>
</dbReference>
<dbReference type="GO" id="GO:0003697">
    <property type="term" value="F:single-stranded DNA binding"/>
    <property type="evidence" value="ECO:0007669"/>
    <property type="project" value="InterPro"/>
</dbReference>
<evidence type="ECO:0000256" key="1">
    <source>
        <dbReference type="ARBA" id="ARBA00004651"/>
    </source>
</evidence>
<feature type="transmembrane region" description="Helical" evidence="7">
    <location>
        <begin position="358"/>
        <end position="375"/>
    </location>
</feature>
<feature type="non-terminal residue" evidence="10">
    <location>
        <position position="565"/>
    </location>
</feature>
<evidence type="ECO:0000313" key="11">
    <source>
        <dbReference type="Proteomes" id="UP000780768"/>
    </source>
</evidence>
<evidence type="ECO:0000256" key="6">
    <source>
        <dbReference type="PROSITE-ProRule" id="PRU00252"/>
    </source>
</evidence>
<dbReference type="AlphaFoldDB" id="A0A921HPF9"/>
<dbReference type="Pfam" id="PF03772">
    <property type="entry name" value="Competence"/>
    <property type="match status" value="1"/>
</dbReference>
<evidence type="ECO:0000256" key="5">
    <source>
        <dbReference type="ARBA" id="ARBA00023136"/>
    </source>
</evidence>
<evidence type="ECO:0000259" key="9">
    <source>
        <dbReference type="Pfam" id="PF13567"/>
    </source>
</evidence>
<dbReference type="InterPro" id="IPR052159">
    <property type="entry name" value="Competence_DNA_uptake"/>
</dbReference>
<dbReference type="NCBIfam" id="TIGR00360">
    <property type="entry name" value="ComEC_N-term"/>
    <property type="match status" value="1"/>
</dbReference>
<evidence type="ECO:0000313" key="10">
    <source>
        <dbReference type="EMBL" id="HJF84985.1"/>
    </source>
</evidence>
<dbReference type="PANTHER" id="PTHR30619">
    <property type="entry name" value="DNA INTERNALIZATION/COMPETENCE PROTEIN COMEC/REC2"/>
    <property type="match status" value="1"/>
</dbReference>
<evidence type="ECO:0000256" key="3">
    <source>
        <dbReference type="ARBA" id="ARBA00022692"/>
    </source>
</evidence>
<reference evidence="10" key="2">
    <citation type="submission" date="2021-09" db="EMBL/GenBank/DDBJ databases">
        <authorList>
            <person name="Gilroy R."/>
        </authorList>
    </citation>
    <scope>NUCLEOTIDE SEQUENCE</scope>
    <source>
        <strain evidence="10">7318</strain>
    </source>
</reference>
<comment type="caution">
    <text evidence="10">The sequence shown here is derived from an EMBL/GenBank/DDBJ whole genome shotgun (WGS) entry which is preliminary data.</text>
</comment>
<keyword evidence="3 7" id="KW-0812">Transmembrane</keyword>
<keyword evidence="4 7" id="KW-1133">Transmembrane helix</keyword>
<keyword evidence="6" id="KW-0238">DNA-binding</keyword>
<feature type="transmembrane region" description="Helical" evidence="7">
    <location>
        <begin position="511"/>
        <end position="531"/>
    </location>
</feature>
<comment type="subcellular location">
    <subcellularLocation>
        <location evidence="1">Cell membrane</location>
        <topology evidence="1">Multi-pass membrane protein</topology>
    </subcellularLocation>
</comment>
<name>A0A921HPF9_9FIRM</name>
<feature type="transmembrane region" description="Helical" evidence="7">
    <location>
        <begin position="219"/>
        <end position="241"/>
    </location>
</feature>
<dbReference type="InterPro" id="IPR004477">
    <property type="entry name" value="ComEC_N"/>
</dbReference>
<dbReference type="PANTHER" id="PTHR30619:SF1">
    <property type="entry name" value="RECOMBINATION PROTEIN 2"/>
    <property type="match status" value="1"/>
</dbReference>
<feature type="transmembrane region" description="Helical" evidence="7">
    <location>
        <begin position="448"/>
        <end position="469"/>
    </location>
</feature>
<keyword evidence="2" id="KW-1003">Cell membrane</keyword>